<evidence type="ECO:0000313" key="2">
    <source>
        <dbReference type="EMBL" id="PNJ42064.1"/>
    </source>
</evidence>
<feature type="domain" description="Rec21/ENK19" evidence="1">
    <location>
        <begin position="14"/>
        <end position="56"/>
    </location>
</feature>
<dbReference type="AlphaFoldDB" id="A0A2J8U9W2"/>
<organism evidence="2">
    <name type="scientific">Pongo abelii</name>
    <name type="common">Sumatran orangutan</name>
    <name type="synonym">Pongo pygmaeus abelii</name>
    <dbReference type="NCBI Taxonomy" id="9601"/>
    <lineage>
        <taxon>Eukaryota</taxon>
        <taxon>Metazoa</taxon>
        <taxon>Chordata</taxon>
        <taxon>Craniata</taxon>
        <taxon>Vertebrata</taxon>
        <taxon>Euteleostomi</taxon>
        <taxon>Mammalia</taxon>
        <taxon>Eutheria</taxon>
        <taxon>Euarchontoglires</taxon>
        <taxon>Primates</taxon>
        <taxon>Haplorrhini</taxon>
        <taxon>Catarrhini</taxon>
        <taxon>Hominidae</taxon>
        <taxon>Pongo</taxon>
    </lineage>
</organism>
<accession>A0A2J8U9W2</accession>
<name>A0A2J8U9W2_PONAB</name>
<dbReference type="EMBL" id="NDHI03003467">
    <property type="protein sequence ID" value="PNJ42064.1"/>
    <property type="molecule type" value="Genomic_DNA"/>
</dbReference>
<dbReference type="InterPro" id="IPR059105">
    <property type="entry name" value="Rec21/ENK19"/>
</dbReference>
<protein>
    <recommendedName>
        <fullName evidence="1">Rec21/ENK19 domain-containing protein</fullName>
    </recommendedName>
</protein>
<evidence type="ECO:0000259" key="1">
    <source>
        <dbReference type="Pfam" id="PF15695"/>
    </source>
</evidence>
<gene>
    <name evidence="2" type="ORF">CR201_G0029881</name>
</gene>
<reference evidence="2" key="1">
    <citation type="submission" date="2017-12" db="EMBL/GenBank/DDBJ databases">
        <title>High-resolution comparative analysis of great ape genomes.</title>
        <authorList>
            <person name="Pollen A."/>
            <person name="Hastie A."/>
            <person name="Hormozdiari F."/>
            <person name="Dougherty M."/>
            <person name="Liu R."/>
            <person name="Chaisson M."/>
            <person name="Hoppe E."/>
            <person name="Hill C."/>
            <person name="Pang A."/>
            <person name="Hillier L."/>
            <person name="Baker C."/>
            <person name="Armstrong J."/>
            <person name="Shendure J."/>
            <person name="Paten B."/>
            <person name="Wilson R."/>
            <person name="Chao H."/>
            <person name="Schneider V."/>
            <person name="Ventura M."/>
            <person name="Kronenberg Z."/>
            <person name="Murali S."/>
            <person name="Gordon D."/>
            <person name="Cantsilieris S."/>
            <person name="Munson K."/>
            <person name="Nelson B."/>
            <person name="Raja A."/>
            <person name="Underwood J."/>
            <person name="Diekhans M."/>
            <person name="Fiddes I."/>
            <person name="Haussler D."/>
            <person name="Eichler E."/>
        </authorList>
    </citation>
    <scope>NUCLEOTIDE SEQUENCE [LARGE SCALE GENOMIC DNA]</scope>
    <source>
        <strain evidence="2">Susie</strain>
    </source>
</reference>
<dbReference type="Pfam" id="PF15695">
    <property type="entry name" value="HERV-K_REC"/>
    <property type="match status" value="1"/>
</dbReference>
<comment type="caution">
    <text evidence="2">The sequence shown here is derived from an EMBL/GenBank/DDBJ whole genome shotgun (WGS) entry which is preliminary data.</text>
</comment>
<sequence>MQRWSKGRLESLTSTPITWGQIKKTKQEAEKMLERQGQAKTLDSMCLAMLAVVSCESVRLGGPPTGN</sequence>
<proteinExistence type="predicted"/>